<evidence type="ECO:0000256" key="2">
    <source>
        <dbReference type="ARBA" id="ARBA00022485"/>
    </source>
</evidence>
<feature type="binding site" evidence="12">
    <location>
        <position position="94"/>
    </location>
    <ligand>
        <name>GTP</name>
        <dbReference type="ChEBI" id="CHEBI:37565"/>
    </ligand>
</feature>
<dbReference type="CDD" id="cd21117">
    <property type="entry name" value="Twitch_MoaA"/>
    <property type="match status" value="1"/>
</dbReference>
<dbReference type="Proteomes" id="UP000446866">
    <property type="component" value="Unassembled WGS sequence"/>
</dbReference>
<name>A0A845QJ39_9FIRM</name>
<dbReference type="InterPro" id="IPR010505">
    <property type="entry name" value="MoaA_twitch"/>
</dbReference>
<keyword evidence="2 12" id="KW-0004">4Fe-4S</keyword>
<dbReference type="GO" id="GO:0005525">
    <property type="term" value="F:GTP binding"/>
    <property type="evidence" value="ECO:0007669"/>
    <property type="project" value="UniProtKB-UniRule"/>
</dbReference>
<dbReference type="SFLD" id="SFLDS00029">
    <property type="entry name" value="Radical_SAM"/>
    <property type="match status" value="1"/>
</dbReference>
<protein>
    <recommendedName>
        <fullName evidence="1 12">GTP 3',8-cyclase</fullName>
        <ecNumber evidence="1 12">4.1.99.22</ecNumber>
    </recommendedName>
    <alternativeName>
        <fullName evidence="12">Molybdenum cofactor biosynthesis protein A</fullName>
    </alternativeName>
</protein>
<keyword evidence="9 12" id="KW-0501">Molybdenum cofactor biosynthesis</keyword>
<keyword evidence="10 12" id="KW-0456">Lyase</keyword>
<dbReference type="Pfam" id="PF06463">
    <property type="entry name" value="Mob_synth_C"/>
    <property type="match status" value="1"/>
</dbReference>
<accession>A0A845QJ39</accession>
<dbReference type="AlphaFoldDB" id="A0A845QJ39"/>
<dbReference type="SMART" id="SM00729">
    <property type="entry name" value="Elp3"/>
    <property type="match status" value="1"/>
</dbReference>
<keyword evidence="4 12" id="KW-0479">Metal-binding</keyword>
<dbReference type="PROSITE" id="PS01305">
    <property type="entry name" value="MOAA_NIFB_PQQE"/>
    <property type="match status" value="1"/>
</dbReference>
<feature type="binding site" evidence="12">
    <location>
        <position position="118"/>
    </location>
    <ligand>
        <name>S-adenosyl-L-methionine</name>
        <dbReference type="ChEBI" id="CHEBI:59789"/>
    </ligand>
</feature>
<feature type="binding site" evidence="12">
    <location>
        <position position="155"/>
    </location>
    <ligand>
        <name>GTP</name>
        <dbReference type="ChEBI" id="CHEBI:37565"/>
    </ligand>
</feature>
<dbReference type="InterPro" id="IPR006638">
    <property type="entry name" value="Elp3/MiaA/NifB-like_rSAM"/>
</dbReference>
<dbReference type="InterPro" id="IPR013483">
    <property type="entry name" value="MoaA"/>
</dbReference>
<evidence type="ECO:0000256" key="4">
    <source>
        <dbReference type="ARBA" id="ARBA00022723"/>
    </source>
</evidence>
<dbReference type="RefSeq" id="WP_160200437.1">
    <property type="nucleotide sequence ID" value="NZ_QXWK01000001.1"/>
</dbReference>
<dbReference type="CDD" id="cd01335">
    <property type="entry name" value="Radical_SAM"/>
    <property type="match status" value="1"/>
</dbReference>
<dbReference type="GO" id="GO:0046872">
    <property type="term" value="F:metal ion binding"/>
    <property type="evidence" value="ECO:0007669"/>
    <property type="project" value="UniProtKB-KW"/>
</dbReference>
<dbReference type="InterPro" id="IPR040064">
    <property type="entry name" value="MoaA-like"/>
</dbReference>
<feature type="binding site" evidence="12">
    <location>
        <begin position="256"/>
        <end position="258"/>
    </location>
    <ligand>
        <name>GTP</name>
        <dbReference type="ChEBI" id="CHEBI:37565"/>
    </ligand>
</feature>
<comment type="pathway">
    <text evidence="12">Cofactor biosynthesis; molybdopterin biosynthesis.</text>
</comment>
<dbReference type="SFLD" id="SFLDG01067">
    <property type="entry name" value="SPASM/twitch_domain_containing"/>
    <property type="match status" value="1"/>
</dbReference>
<dbReference type="Pfam" id="PF04055">
    <property type="entry name" value="Radical_SAM"/>
    <property type="match status" value="1"/>
</dbReference>
<dbReference type="SUPFAM" id="SSF102114">
    <property type="entry name" value="Radical SAM enzymes"/>
    <property type="match status" value="1"/>
</dbReference>
<evidence type="ECO:0000256" key="5">
    <source>
        <dbReference type="ARBA" id="ARBA00022741"/>
    </source>
</evidence>
<dbReference type="GO" id="GO:0061798">
    <property type="term" value="F:GTP 3',8'-cyclase activity"/>
    <property type="evidence" value="ECO:0007669"/>
    <property type="project" value="UniProtKB-UniRule"/>
</dbReference>
<evidence type="ECO:0000256" key="1">
    <source>
        <dbReference type="ARBA" id="ARBA00012167"/>
    </source>
</evidence>
<reference evidence="14 15" key="1">
    <citation type="submission" date="2018-08" db="EMBL/GenBank/DDBJ databases">
        <title>Murine metabolic-syndrome-specific gut microbial biobank.</title>
        <authorList>
            <person name="Liu C."/>
        </authorList>
    </citation>
    <scope>NUCLEOTIDE SEQUENCE [LARGE SCALE GENOMIC DNA]</scope>
    <source>
        <strain evidence="14 15">28</strain>
    </source>
</reference>
<evidence type="ECO:0000313" key="14">
    <source>
        <dbReference type="EMBL" id="NBH60138.1"/>
    </source>
</evidence>
<feature type="binding site" evidence="12">
    <location>
        <position position="26"/>
    </location>
    <ligand>
        <name>S-adenosyl-L-methionine</name>
        <dbReference type="ChEBI" id="CHEBI:59789"/>
    </ligand>
</feature>
<evidence type="ECO:0000256" key="10">
    <source>
        <dbReference type="ARBA" id="ARBA00023239"/>
    </source>
</evidence>
<feature type="binding site" evidence="12">
    <location>
        <position position="27"/>
    </location>
    <ligand>
        <name>[4Fe-4S] cluster</name>
        <dbReference type="ChEBI" id="CHEBI:49883"/>
        <label>1</label>
        <note>4Fe-4S-S-AdoMet</note>
    </ligand>
</feature>
<comment type="cofactor">
    <cofactor evidence="12">
        <name>[4Fe-4S] cluster</name>
        <dbReference type="ChEBI" id="CHEBI:49883"/>
    </cofactor>
    <text evidence="12">Binds 2 [4Fe-4S] clusters. Binds 1 [4Fe-4S] cluster coordinated with 3 cysteines and an exchangeable S-adenosyl-L-methionine and 1 [4Fe-4S] cluster coordinated with 3 cysteines and the GTP-derived substrate.</text>
</comment>
<evidence type="ECO:0000256" key="7">
    <source>
        <dbReference type="ARBA" id="ARBA00023014"/>
    </source>
</evidence>
<evidence type="ECO:0000256" key="3">
    <source>
        <dbReference type="ARBA" id="ARBA00022691"/>
    </source>
</evidence>
<sequence>MKDQFERNIDYLRLSVTDRCNLRCRYCMPPEGIDPCAHGEILSLEEILRLAGLFAKCGVRKIKLTGGEPLVRKDISHLVRGLKGISEIQEVTLTTNGLLLKEQLPGLLDAGIDGINISIDTLKEDCYRTLTRGGELKQVIEALDACCKQENLAVKVNTVTLAEYNLNEIASLAALAKDYPMDVRFIEMMPMGPGKNFAGYTQETVLKVLEEVYGTPQLTLEQRGNGPSVYYKLDGFCGRIGMISPMSHSFCKECNRIRLTAGGFLKPCLHHNMGIDLRKLLRSKATDTEILSAITDGIFSKPSRHMFCTSDTGNSETRSMYQIGG</sequence>
<keyword evidence="8 12" id="KW-0342">GTP-binding</keyword>
<dbReference type="PANTHER" id="PTHR22960:SF0">
    <property type="entry name" value="MOLYBDENUM COFACTOR BIOSYNTHESIS PROTEIN 1"/>
    <property type="match status" value="1"/>
</dbReference>
<feature type="binding site" evidence="12">
    <location>
        <position position="268"/>
    </location>
    <ligand>
        <name>[4Fe-4S] cluster</name>
        <dbReference type="ChEBI" id="CHEBI:49883"/>
        <label>2</label>
        <note>4Fe-4S-substrate</note>
    </ligand>
</feature>
<evidence type="ECO:0000256" key="8">
    <source>
        <dbReference type="ARBA" id="ARBA00023134"/>
    </source>
</evidence>
<proteinExistence type="inferred from homology"/>
<dbReference type="SFLD" id="SFLDG01386">
    <property type="entry name" value="main_SPASM_domain-containing"/>
    <property type="match status" value="1"/>
</dbReference>
<feature type="binding site" evidence="12">
    <location>
        <position position="13"/>
    </location>
    <ligand>
        <name>GTP</name>
        <dbReference type="ChEBI" id="CHEBI:37565"/>
    </ligand>
</feature>
<dbReference type="InterPro" id="IPR013785">
    <property type="entry name" value="Aldolase_TIM"/>
</dbReference>
<feature type="binding site" evidence="12">
    <location>
        <position position="254"/>
    </location>
    <ligand>
        <name>[4Fe-4S] cluster</name>
        <dbReference type="ChEBI" id="CHEBI:49883"/>
        <label>2</label>
        <note>4Fe-4S-substrate</note>
    </ligand>
</feature>
<comment type="similarity">
    <text evidence="12">Belongs to the radical SAM superfamily. MoaA family.</text>
</comment>
<dbReference type="GO" id="GO:0006777">
    <property type="term" value="P:Mo-molybdopterin cofactor biosynthetic process"/>
    <property type="evidence" value="ECO:0007669"/>
    <property type="project" value="UniProtKB-UniRule"/>
</dbReference>
<keyword evidence="6 12" id="KW-0408">Iron</keyword>
<dbReference type="HAMAP" id="MF_01225_B">
    <property type="entry name" value="MoaA_B"/>
    <property type="match status" value="1"/>
</dbReference>
<comment type="subunit">
    <text evidence="12">Monomer and homodimer.</text>
</comment>
<keyword evidence="5 12" id="KW-0547">Nucleotide-binding</keyword>
<evidence type="ECO:0000256" key="6">
    <source>
        <dbReference type="ARBA" id="ARBA00023004"/>
    </source>
</evidence>
<dbReference type="SFLD" id="SFLDG01383">
    <property type="entry name" value="cyclic_pyranopterin_phosphate"/>
    <property type="match status" value="1"/>
</dbReference>
<dbReference type="EMBL" id="QXWK01000001">
    <property type="protein sequence ID" value="NBH60138.1"/>
    <property type="molecule type" value="Genomic_DNA"/>
</dbReference>
<evidence type="ECO:0000256" key="11">
    <source>
        <dbReference type="ARBA" id="ARBA00048697"/>
    </source>
</evidence>
<dbReference type="EC" id="4.1.99.22" evidence="1 12"/>
<feature type="domain" description="Radical SAM core" evidence="13">
    <location>
        <begin position="4"/>
        <end position="228"/>
    </location>
</feature>
<dbReference type="InterPro" id="IPR058240">
    <property type="entry name" value="rSAM_sf"/>
</dbReference>
<feature type="binding site" evidence="12">
    <location>
        <position position="24"/>
    </location>
    <ligand>
        <name>[4Fe-4S] cluster</name>
        <dbReference type="ChEBI" id="CHEBI:49883"/>
        <label>1</label>
        <note>4Fe-4S-S-AdoMet</note>
    </ligand>
</feature>
<dbReference type="PROSITE" id="PS51918">
    <property type="entry name" value="RADICAL_SAM"/>
    <property type="match status" value="1"/>
</dbReference>
<evidence type="ECO:0000256" key="12">
    <source>
        <dbReference type="HAMAP-Rule" id="MF_01225"/>
    </source>
</evidence>
<dbReference type="GO" id="GO:1904047">
    <property type="term" value="F:S-adenosyl-L-methionine binding"/>
    <property type="evidence" value="ECO:0007669"/>
    <property type="project" value="UniProtKB-UniRule"/>
</dbReference>
<keyword evidence="7 12" id="KW-0411">Iron-sulfur</keyword>
<dbReference type="PANTHER" id="PTHR22960">
    <property type="entry name" value="MOLYBDOPTERIN COFACTOR SYNTHESIS PROTEIN A"/>
    <property type="match status" value="1"/>
</dbReference>
<comment type="function">
    <text evidence="12">Catalyzes the cyclization of GTP to (8S)-3',8-cyclo-7,8-dihydroguanosine 5'-triphosphate.</text>
</comment>
<keyword evidence="15" id="KW-1185">Reference proteome</keyword>
<comment type="catalytic activity">
    <reaction evidence="11 12">
        <text>GTP + AH2 + S-adenosyl-L-methionine = (8S)-3',8-cyclo-7,8-dihydroguanosine 5'-triphosphate + 5'-deoxyadenosine + L-methionine + A + H(+)</text>
        <dbReference type="Rhea" id="RHEA:49576"/>
        <dbReference type="ChEBI" id="CHEBI:13193"/>
        <dbReference type="ChEBI" id="CHEBI:15378"/>
        <dbReference type="ChEBI" id="CHEBI:17319"/>
        <dbReference type="ChEBI" id="CHEBI:17499"/>
        <dbReference type="ChEBI" id="CHEBI:37565"/>
        <dbReference type="ChEBI" id="CHEBI:57844"/>
        <dbReference type="ChEBI" id="CHEBI:59789"/>
        <dbReference type="ChEBI" id="CHEBI:131766"/>
        <dbReference type="EC" id="4.1.99.22"/>
    </reaction>
</comment>
<comment type="caution">
    <text evidence="14">The sequence shown here is derived from an EMBL/GenBank/DDBJ whole genome shotgun (WGS) entry which is preliminary data.</text>
</comment>
<feature type="binding site" evidence="12">
    <location>
        <position position="67"/>
    </location>
    <ligand>
        <name>S-adenosyl-L-methionine</name>
        <dbReference type="ChEBI" id="CHEBI:59789"/>
    </ligand>
</feature>
<dbReference type="InterPro" id="IPR050105">
    <property type="entry name" value="MoCo_biosynth_MoaA/MoaC"/>
</dbReference>
<dbReference type="Gene3D" id="3.20.20.70">
    <property type="entry name" value="Aldolase class I"/>
    <property type="match status" value="1"/>
</dbReference>
<feature type="binding site" evidence="12">
    <location>
        <position position="189"/>
    </location>
    <ligand>
        <name>S-adenosyl-L-methionine</name>
        <dbReference type="ChEBI" id="CHEBI:59789"/>
    </ligand>
</feature>
<feature type="binding site" evidence="12">
    <location>
        <position position="20"/>
    </location>
    <ligand>
        <name>[4Fe-4S] cluster</name>
        <dbReference type="ChEBI" id="CHEBI:49883"/>
        <label>1</label>
        <note>4Fe-4S-S-AdoMet</note>
    </ligand>
</feature>
<organism evidence="14 15">
    <name type="scientific">Anaerotruncus colihominis</name>
    <dbReference type="NCBI Taxonomy" id="169435"/>
    <lineage>
        <taxon>Bacteria</taxon>
        <taxon>Bacillati</taxon>
        <taxon>Bacillota</taxon>
        <taxon>Clostridia</taxon>
        <taxon>Eubacteriales</taxon>
        <taxon>Oscillospiraceae</taxon>
        <taxon>Anaerotruncus</taxon>
    </lineage>
</organism>
<dbReference type="GO" id="GO:0061799">
    <property type="term" value="F:cyclic pyranopterin monophosphate synthase activity"/>
    <property type="evidence" value="ECO:0007669"/>
    <property type="project" value="TreeGrafter"/>
</dbReference>
<feature type="binding site" evidence="12">
    <location>
        <position position="251"/>
    </location>
    <ligand>
        <name>[4Fe-4S] cluster</name>
        <dbReference type="ChEBI" id="CHEBI:49883"/>
        <label>2</label>
        <note>4Fe-4S-substrate</note>
    </ligand>
</feature>
<evidence type="ECO:0000259" key="13">
    <source>
        <dbReference type="PROSITE" id="PS51918"/>
    </source>
</evidence>
<dbReference type="InterPro" id="IPR000385">
    <property type="entry name" value="MoaA_NifB_PqqE_Fe-S-bd_CS"/>
</dbReference>
<dbReference type="InterPro" id="IPR007197">
    <property type="entry name" value="rSAM"/>
</dbReference>
<gene>
    <name evidence="12 14" type="primary">moaA</name>
    <name evidence="14" type="ORF">D0435_00415</name>
</gene>
<evidence type="ECO:0000313" key="15">
    <source>
        <dbReference type="Proteomes" id="UP000446866"/>
    </source>
</evidence>
<comment type="caution">
    <text evidence="12">Lacks conserved residue(s) required for the propagation of feature annotation.</text>
</comment>
<keyword evidence="3 12" id="KW-0949">S-adenosyl-L-methionine</keyword>
<dbReference type="NCBIfam" id="TIGR02666">
    <property type="entry name" value="moaA"/>
    <property type="match status" value="1"/>
</dbReference>
<dbReference type="UniPathway" id="UPA00344"/>
<evidence type="ECO:0000256" key="9">
    <source>
        <dbReference type="ARBA" id="ARBA00023150"/>
    </source>
</evidence>
<dbReference type="GO" id="GO:0051539">
    <property type="term" value="F:4 iron, 4 sulfur cluster binding"/>
    <property type="evidence" value="ECO:0007669"/>
    <property type="project" value="UniProtKB-UniRule"/>
</dbReference>